<feature type="non-terminal residue" evidence="1">
    <location>
        <position position="34"/>
    </location>
</feature>
<dbReference type="AlphaFoldDB" id="X0S0P3"/>
<protein>
    <submittedName>
        <fullName evidence="1">Uncharacterized protein</fullName>
    </submittedName>
</protein>
<name>X0S0P3_9ZZZZ</name>
<reference evidence="1" key="1">
    <citation type="journal article" date="2014" name="Front. Microbiol.">
        <title>High frequency of phylogenetically diverse reductive dehalogenase-homologous genes in deep subseafloor sedimentary metagenomes.</title>
        <authorList>
            <person name="Kawai M."/>
            <person name="Futagami T."/>
            <person name="Toyoda A."/>
            <person name="Takaki Y."/>
            <person name="Nishi S."/>
            <person name="Hori S."/>
            <person name="Arai W."/>
            <person name="Tsubouchi T."/>
            <person name="Morono Y."/>
            <person name="Uchiyama I."/>
            <person name="Ito T."/>
            <person name="Fujiyama A."/>
            <person name="Inagaki F."/>
            <person name="Takami H."/>
        </authorList>
    </citation>
    <scope>NUCLEOTIDE SEQUENCE</scope>
    <source>
        <strain evidence="1">Expedition CK06-06</strain>
    </source>
</reference>
<dbReference type="EMBL" id="BARS01008148">
    <property type="protein sequence ID" value="GAF74639.1"/>
    <property type="molecule type" value="Genomic_DNA"/>
</dbReference>
<sequence length="34" mass="3475">MLISSPTKLSGGMLMQTIFIVAAVGTAKIMPGIP</sequence>
<proteinExistence type="predicted"/>
<comment type="caution">
    <text evidence="1">The sequence shown here is derived from an EMBL/GenBank/DDBJ whole genome shotgun (WGS) entry which is preliminary data.</text>
</comment>
<evidence type="ECO:0000313" key="1">
    <source>
        <dbReference type="EMBL" id="GAF74639.1"/>
    </source>
</evidence>
<accession>X0S0P3</accession>
<gene>
    <name evidence="1" type="ORF">S01H1_15601</name>
</gene>
<organism evidence="1">
    <name type="scientific">marine sediment metagenome</name>
    <dbReference type="NCBI Taxonomy" id="412755"/>
    <lineage>
        <taxon>unclassified sequences</taxon>
        <taxon>metagenomes</taxon>
        <taxon>ecological metagenomes</taxon>
    </lineage>
</organism>